<dbReference type="AlphaFoldDB" id="A0A4Q2IPB1"/>
<evidence type="ECO:0000313" key="1">
    <source>
        <dbReference type="EMBL" id="RXZ29886.1"/>
    </source>
</evidence>
<evidence type="ECO:0000313" key="2">
    <source>
        <dbReference type="Proteomes" id="UP000292347"/>
    </source>
</evidence>
<dbReference type="EMBL" id="SDPT01000004">
    <property type="protein sequence ID" value="RXZ29886.1"/>
    <property type="molecule type" value="Genomic_DNA"/>
</dbReference>
<sequence>MSGEEAIARAFVEARRTGAALPTYPGVRPTSLAAAYGVQDHAIAFHGGAVAGWKVGRVPAPYSDTLGVPRLAGPIFADQIQSAGDDPARLPVISGGFAAVEAEYLLRIGRSPKPGTQRLSPEDAVALVDAVHVGFEIASSPYAGINADGPLVTISDFGNHNALLIGAPVADWSSRTFEDWQVATFVDDTCVGEASARTMLDGPFGAVAFLVESLAARGRALEPGQWVSSGAVTGVHQVAVGARVEARFGTLRVSGTIEAAARQESMSEMKHGERTG</sequence>
<accession>A0A4Q2IPB1</accession>
<proteinExistence type="predicted"/>
<name>A0A4Q2IPB1_9SPHN</name>
<dbReference type="InterPro" id="IPR050772">
    <property type="entry name" value="Hydratase-Decarb/MhpD_sf"/>
</dbReference>
<dbReference type="PANTHER" id="PTHR30143:SF0">
    <property type="entry name" value="2-KETO-4-PENTENOATE HYDRATASE"/>
    <property type="match status" value="1"/>
</dbReference>
<dbReference type="Proteomes" id="UP000292347">
    <property type="component" value="Unassembled WGS sequence"/>
</dbReference>
<dbReference type="InterPro" id="IPR036663">
    <property type="entry name" value="Fumarylacetoacetase_C_sf"/>
</dbReference>
<dbReference type="GO" id="GO:0005737">
    <property type="term" value="C:cytoplasm"/>
    <property type="evidence" value="ECO:0007669"/>
    <property type="project" value="TreeGrafter"/>
</dbReference>
<dbReference type="GO" id="GO:0008684">
    <property type="term" value="F:2-oxopent-4-enoate hydratase activity"/>
    <property type="evidence" value="ECO:0007669"/>
    <property type="project" value="TreeGrafter"/>
</dbReference>
<keyword evidence="2" id="KW-1185">Reference proteome</keyword>
<dbReference type="SUPFAM" id="SSF56529">
    <property type="entry name" value="FAH"/>
    <property type="match status" value="1"/>
</dbReference>
<gene>
    <name evidence="1" type="ORF">EO081_16205</name>
</gene>
<comment type="caution">
    <text evidence="1">The sequence shown here is derived from an EMBL/GenBank/DDBJ whole genome shotgun (WGS) entry which is preliminary data.</text>
</comment>
<dbReference type="RefSeq" id="WP_129343461.1">
    <property type="nucleotide sequence ID" value="NZ_JACIDD010000004.1"/>
</dbReference>
<reference evidence="1 2" key="1">
    <citation type="submission" date="2019-01" db="EMBL/GenBank/DDBJ databases">
        <title>Sphingomonas mucosissima sp. nov. and Sphingomonas desiccabilis sp. nov., from biological soil crusts in the Colorado Plateau, USA.</title>
        <authorList>
            <person name="Zhu D."/>
        </authorList>
    </citation>
    <scope>NUCLEOTIDE SEQUENCE [LARGE SCALE GENOMIC DNA]</scope>
    <source>
        <strain evidence="1 2">CP1D</strain>
    </source>
</reference>
<dbReference type="PANTHER" id="PTHR30143">
    <property type="entry name" value="ACID HYDRATASE"/>
    <property type="match status" value="1"/>
</dbReference>
<dbReference type="Gene3D" id="3.90.850.10">
    <property type="entry name" value="Fumarylacetoacetase-like, C-terminal domain"/>
    <property type="match status" value="1"/>
</dbReference>
<dbReference type="OrthoDB" id="9792137at2"/>
<protein>
    <submittedName>
        <fullName evidence="1">2-keto-4-pentenoate hydratase</fullName>
    </submittedName>
</protein>
<organism evidence="1 2">
    <name type="scientific">Sphingomonas desiccabilis</name>
    <dbReference type="NCBI Taxonomy" id="429134"/>
    <lineage>
        <taxon>Bacteria</taxon>
        <taxon>Pseudomonadati</taxon>
        <taxon>Pseudomonadota</taxon>
        <taxon>Alphaproteobacteria</taxon>
        <taxon>Sphingomonadales</taxon>
        <taxon>Sphingomonadaceae</taxon>
        <taxon>Sphingomonas</taxon>
    </lineage>
</organism>